<comment type="subcellular location">
    <subcellularLocation>
        <location evidence="1">Nucleus</location>
    </subcellularLocation>
</comment>
<evidence type="ECO:0000313" key="9">
    <source>
        <dbReference type="Proteomes" id="UP001296104"/>
    </source>
</evidence>
<evidence type="ECO:0000256" key="5">
    <source>
        <dbReference type="ARBA" id="ARBA00023204"/>
    </source>
</evidence>
<organism evidence="8 9">
    <name type="scientific">Lecanosticta acicola</name>
    <dbReference type="NCBI Taxonomy" id="111012"/>
    <lineage>
        <taxon>Eukaryota</taxon>
        <taxon>Fungi</taxon>
        <taxon>Dikarya</taxon>
        <taxon>Ascomycota</taxon>
        <taxon>Pezizomycotina</taxon>
        <taxon>Dothideomycetes</taxon>
        <taxon>Dothideomycetidae</taxon>
        <taxon>Mycosphaerellales</taxon>
        <taxon>Mycosphaerellaceae</taxon>
        <taxon>Lecanosticta</taxon>
    </lineage>
</organism>
<keyword evidence="4" id="KW-0238">DNA-binding</keyword>
<dbReference type="GO" id="GO:0003677">
    <property type="term" value="F:DNA binding"/>
    <property type="evidence" value="ECO:0007669"/>
    <property type="project" value="UniProtKB-KW"/>
</dbReference>
<dbReference type="GO" id="GO:0031297">
    <property type="term" value="P:replication fork processing"/>
    <property type="evidence" value="ECO:0007669"/>
    <property type="project" value="TreeGrafter"/>
</dbReference>
<dbReference type="GO" id="GO:0051382">
    <property type="term" value="P:kinetochore assembly"/>
    <property type="evidence" value="ECO:0007669"/>
    <property type="project" value="InterPro"/>
</dbReference>
<evidence type="ECO:0000256" key="2">
    <source>
        <dbReference type="ARBA" id="ARBA00009359"/>
    </source>
</evidence>
<gene>
    <name evidence="8" type="ORF">LECACI_7A006273</name>
</gene>
<comment type="caution">
    <text evidence="8">The sequence shown here is derived from an EMBL/GenBank/DDBJ whole genome shotgun (WGS) entry which is preliminary data.</text>
</comment>
<evidence type="ECO:0008006" key="10">
    <source>
        <dbReference type="Google" id="ProtNLM"/>
    </source>
</evidence>
<dbReference type="GO" id="GO:0000712">
    <property type="term" value="P:resolution of meiotic recombination intermediates"/>
    <property type="evidence" value="ECO:0007669"/>
    <property type="project" value="TreeGrafter"/>
</dbReference>
<dbReference type="PANTHER" id="PTHR28680">
    <property type="entry name" value="CENTROMERE PROTEIN X"/>
    <property type="match status" value="1"/>
</dbReference>
<dbReference type="GO" id="GO:0006281">
    <property type="term" value="P:DNA repair"/>
    <property type="evidence" value="ECO:0007669"/>
    <property type="project" value="UniProtKB-KW"/>
</dbReference>
<dbReference type="GO" id="GO:0071821">
    <property type="term" value="C:FANCM-MHF complex"/>
    <property type="evidence" value="ECO:0007669"/>
    <property type="project" value="TreeGrafter"/>
</dbReference>
<evidence type="ECO:0000256" key="4">
    <source>
        <dbReference type="ARBA" id="ARBA00023125"/>
    </source>
</evidence>
<dbReference type="PANTHER" id="PTHR28680:SF1">
    <property type="entry name" value="CENTROMERE PROTEIN X"/>
    <property type="match status" value="1"/>
</dbReference>
<keyword evidence="5" id="KW-0234">DNA repair</keyword>
<comment type="similarity">
    <text evidence="2">Belongs to the CENP-X/MHF2 family.</text>
</comment>
<feature type="compositionally biased region" description="Basic and acidic residues" evidence="7">
    <location>
        <begin position="98"/>
        <end position="125"/>
    </location>
</feature>
<dbReference type="EMBL" id="CAVMBE010000044">
    <property type="protein sequence ID" value="CAK4031115.1"/>
    <property type="molecule type" value="Genomic_DNA"/>
</dbReference>
<sequence>MPPRKEPKEQVIYPSSKRKVPAFKPLRPSKVPRIPTTESESSVKSTAATGTKKATKTTSGKVIARIELSDSEGDEVRDSESEDDDDDGPTSSKAKTVTKRDLARQKTTTREDSPMSVSSEHRNDPPDSVGAGAPPMLTQSDDIPGIPQPLLLRLLHESFADKNTKIDKHAIQVFQKYIEVFVREAIARAQLEKRQAAERGEVSEMEAGWLDLEDLEKVAAGLMLDF</sequence>
<keyword evidence="3" id="KW-0227">DNA damage</keyword>
<dbReference type="Gene3D" id="1.10.20.10">
    <property type="entry name" value="Histone, subunit A"/>
    <property type="match status" value="1"/>
</dbReference>
<name>A0AAI8Z283_9PEZI</name>
<protein>
    <recommendedName>
        <fullName evidence="10">Centromere protein X</fullName>
    </recommendedName>
</protein>
<feature type="region of interest" description="Disordered" evidence="7">
    <location>
        <begin position="1"/>
        <end position="138"/>
    </location>
</feature>
<evidence type="ECO:0000313" key="8">
    <source>
        <dbReference type="EMBL" id="CAK4031115.1"/>
    </source>
</evidence>
<dbReference type="AlphaFoldDB" id="A0AAI8Z283"/>
<evidence type="ECO:0000256" key="3">
    <source>
        <dbReference type="ARBA" id="ARBA00022763"/>
    </source>
</evidence>
<accession>A0AAI8Z283</accession>
<dbReference type="CDD" id="cd22921">
    <property type="entry name" value="HFD_CENP-X"/>
    <property type="match status" value="1"/>
</dbReference>
<keyword evidence="9" id="KW-1185">Reference proteome</keyword>
<evidence type="ECO:0000256" key="1">
    <source>
        <dbReference type="ARBA" id="ARBA00004123"/>
    </source>
</evidence>
<reference evidence="8" key="1">
    <citation type="submission" date="2023-11" db="EMBL/GenBank/DDBJ databases">
        <authorList>
            <person name="Alioto T."/>
            <person name="Alioto T."/>
            <person name="Gomez Garrido J."/>
        </authorList>
    </citation>
    <scope>NUCLEOTIDE SEQUENCE</scope>
</reference>
<dbReference type="InterPro" id="IPR018552">
    <property type="entry name" value="CENP-X"/>
</dbReference>
<dbReference type="GO" id="GO:0046982">
    <property type="term" value="F:protein heterodimerization activity"/>
    <property type="evidence" value="ECO:0007669"/>
    <property type="project" value="InterPro"/>
</dbReference>
<feature type="compositionally biased region" description="Low complexity" evidence="7">
    <location>
        <begin position="42"/>
        <end position="62"/>
    </location>
</feature>
<dbReference type="Proteomes" id="UP001296104">
    <property type="component" value="Unassembled WGS sequence"/>
</dbReference>
<evidence type="ECO:0000256" key="6">
    <source>
        <dbReference type="ARBA" id="ARBA00023242"/>
    </source>
</evidence>
<proteinExistence type="inferred from homology"/>
<evidence type="ECO:0000256" key="7">
    <source>
        <dbReference type="SAM" id="MobiDB-lite"/>
    </source>
</evidence>
<dbReference type="InterPro" id="IPR009072">
    <property type="entry name" value="Histone-fold"/>
</dbReference>
<keyword evidence="6" id="KW-0539">Nucleus</keyword>
<dbReference type="Pfam" id="PF09415">
    <property type="entry name" value="CENP-X"/>
    <property type="match status" value="1"/>
</dbReference>